<evidence type="ECO:0008006" key="4">
    <source>
        <dbReference type="Google" id="ProtNLM"/>
    </source>
</evidence>
<name>A0A011NXG3_9PROT</name>
<dbReference type="AlphaFoldDB" id="A0A011NXG3"/>
<sequence length="172" mass="18624">MKLRTVFLLLVCSLVGIFAVINWRAFTTPTTLSLAVTEVEAPLGVVMLGIIGVLTAVFLVFVVYVQASALLDSRRHAQELQLNRELADKAEASRFTELRSFLEAELQKLGGRGAGAPAASDAAILDRLDRLEREMLKALEQSANSVAACVGELEDRLERAGDALPARRPGSF</sequence>
<dbReference type="STRING" id="1454001.AW08_00562"/>
<accession>A0A011NXG3</accession>
<organism evidence="2 3">
    <name type="scientific">Candidatus Accumulibacter adjunctus</name>
    <dbReference type="NCBI Taxonomy" id="1454001"/>
    <lineage>
        <taxon>Bacteria</taxon>
        <taxon>Pseudomonadati</taxon>
        <taxon>Pseudomonadota</taxon>
        <taxon>Betaproteobacteria</taxon>
        <taxon>Candidatus Accumulibacter</taxon>
    </lineage>
</organism>
<keyword evidence="3" id="KW-1185">Reference proteome</keyword>
<comment type="caution">
    <text evidence="2">The sequence shown here is derived from an EMBL/GenBank/DDBJ whole genome shotgun (WGS) entry which is preliminary data.</text>
</comment>
<protein>
    <recommendedName>
        <fullName evidence="4">Signal transduction histidine kinase</fullName>
    </recommendedName>
</protein>
<feature type="transmembrane region" description="Helical" evidence="1">
    <location>
        <begin position="43"/>
        <end position="65"/>
    </location>
</feature>
<dbReference type="PATRIC" id="fig|1454001.3.peg.527"/>
<evidence type="ECO:0000313" key="2">
    <source>
        <dbReference type="EMBL" id="EXI69352.1"/>
    </source>
</evidence>
<reference evidence="2" key="1">
    <citation type="submission" date="2014-02" db="EMBL/GenBank/DDBJ databases">
        <title>Expanding our view of genomic diversity in Candidatus Accumulibacter clades.</title>
        <authorList>
            <person name="Skennerton C.T."/>
            <person name="Barr J.J."/>
            <person name="Slater F.R."/>
            <person name="Bond P.L."/>
            <person name="Tyson G.W."/>
        </authorList>
    </citation>
    <scope>NUCLEOTIDE SEQUENCE [LARGE SCALE GENOMIC DNA]</scope>
</reference>
<keyword evidence="1" id="KW-1133">Transmembrane helix</keyword>
<keyword evidence="1" id="KW-0812">Transmembrane</keyword>
<keyword evidence="1" id="KW-0472">Membrane</keyword>
<proteinExistence type="predicted"/>
<evidence type="ECO:0000313" key="3">
    <source>
        <dbReference type="Proteomes" id="UP000020218"/>
    </source>
</evidence>
<gene>
    <name evidence="2" type="ORF">AW08_00562</name>
</gene>
<dbReference type="Proteomes" id="UP000020218">
    <property type="component" value="Unassembled WGS sequence"/>
</dbReference>
<evidence type="ECO:0000256" key="1">
    <source>
        <dbReference type="SAM" id="Phobius"/>
    </source>
</evidence>
<dbReference type="EMBL" id="JFAX01000002">
    <property type="protein sequence ID" value="EXI69352.1"/>
    <property type="molecule type" value="Genomic_DNA"/>
</dbReference>